<protein>
    <submittedName>
        <fullName evidence="1">Unannotated protein</fullName>
    </submittedName>
</protein>
<dbReference type="AlphaFoldDB" id="A0A6J6QWF8"/>
<sequence length="323" mass="33914">MHRLATTLAAVLTASVATLVGASASAAPAPTIDLAPASIARGADLADAHLVGDTIVDGDRTVSVPGRRPTLYGASGEGYVVLTGLDGSRSVVFVAPETAPRVLVDGVGYKSVRLGTDGTFVSLTSMNIKEKTSRVRAIEVATGDVVAARTFTGYANVLDSDADRVVLATAPPNKTMSWDVSTGDVTTIIRQAGYRADLSEGLLATTTGDPYLNGCSRLVEISAPRTTLWRSCEERVETFAPGGKRIATVHILSDGLGPNTVRSRTVSGRLLATYRVDGWFGYLGWESATDLLLETNGQRKSATVRCDVADCDRATDLQPTPDV</sequence>
<dbReference type="SUPFAM" id="SSF69304">
    <property type="entry name" value="Tricorn protease N-terminal domain"/>
    <property type="match status" value="1"/>
</dbReference>
<organism evidence="1">
    <name type="scientific">freshwater metagenome</name>
    <dbReference type="NCBI Taxonomy" id="449393"/>
    <lineage>
        <taxon>unclassified sequences</taxon>
        <taxon>metagenomes</taxon>
        <taxon>ecological metagenomes</taxon>
    </lineage>
</organism>
<evidence type="ECO:0000313" key="1">
    <source>
        <dbReference type="EMBL" id="CAB4715076.1"/>
    </source>
</evidence>
<name>A0A6J6QWF8_9ZZZZ</name>
<dbReference type="EMBL" id="CAEZXR010000198">
    <property type="protein sequence ID" value="CAB4715076.1"/>
    <property type="molecule type" value="Genomic_DNA"/>
</dbReference>
<accession>A0A6J6QWF8</accession>
<reference evidence="1" key="1">
    <citation type="submission" date="2020-05" db="EMBL/GenBank/DDBJ databases">
        <authorList>
            <person name="Chiriac C."/>
            <person name="Salcher M."/>
            <person name="Ghai R."/>
            <person name="Kavagutti S V."/>
        </authorList>
    </citation>
    <scope>NUCLEOTIDE SEQUENCE</scope>
</reference>
<proteinExistence type="predicted"/>
<gene>
    <name evidence="1" type="ORF">UFOPK2579_01652</name>
</gene>